<dbReference type="GeneID" id="14551159"/>
<evidence type="ECO:0000256" key="1">
    <source>
        <dbReference type="ARBA" id="ARBA00023172"/>
    </source>
</evidence>
<dbReference type="InterPro" id="IPR011010">
    <property type="entry name" value="DNA_brk_join_enz"/>
</dbReference>
<accession>A0A0U3H9Y3</accession>
<dbReference type="GO" id="GO:0015074">
    <property type="term" value="P:DNA integration"/>
    <property type="evidence" value="ECO:0007669"/>
    <property type="project" value="InterPro"/>
</dbReference>
<sequence>MELSKEQRRELLKRAVELLGYPKLTEITNRSKKQLYLYVRGYDERGKEIEPPDEIVNEVMKALPVDEVVKIVHGIDYSDVTPSDILRVMVKASKDPSFRNIFLFFLHKYFGDLIKETAKEYIVTQEDIQLFEKLLKETKSTKTAKDRLNYLKRALADLGNTLTPEGLKEYILDLMAESNGKAEHTVKALKLFIKEVVKLRDPALARLLYDSFKTPRGKTKYRPMNLSIDILKRIFNNIQDIGAKAFFLVLAETGLRTGEVLSLTVEQVDLEHRVIKLMKENETKRAYITFLHENTAKWLKEVYLPYREDFVSRYLENVKKLAEANPEQGIDVTLWFNKFFPFRDDSLRFDIKNAMKRVLGREFRLYDLRSFFASYMIKQGVSPMVVNILQGRVPPQQFRILQEHYFVISEEELRYAYEKHAPRIL</sequence>
<dbReference type="EMBL" id="CP013695">
    <property type="protein sequence ID" value="ALU31775.1"/>
    <property type="molecule type" value="Genomic_DNA"/>
</dbReference>
<evidence type="ECO:0000313" key="3">
    <source>
        <dbReference type="EMBL" id="ALU29050.1"/>
    </source>
</evidence>
<dbReference type="Pfam" id="PF00589">
    <property type="entry name" value="Phage_integrase"/>
    <property type="match status" value="1"/>
</dbReference>
<evidence type="ECO:0000313" key="5">
    <source>
        <dbReference type="Proteomes" id="UP000060043"/>
    </source>
</evidence>
<dbReference type="EMBL" id="CP013694">
    <property type="protein sequence ID" value="ALU29050.1"/>
    <property type="molecule type" value="Genomic_DNA"/>
</dbReference>
<dbReference type="RefSeq" id="WP_011277528.1">
    <property type="nucleotide sequence ID" value="NZ_BHWZ01000001.1"/>
</dbReference>
<reference evidence="5 6" key="1">
    <citation type="submission" date="2015-12" db="EMBL/GenBank/DDBJ databases">
        <title>A stable core within a dynamic pangenome in Sulfolobus acidocaldarius.</title>
        <authorList>
            <person name="Anderson R."/>
            <person name="Kouris A."/>
            <person name="Seward C."/>
            <person name="Campbell K."/>
            <person name="Whitaker R."/>
        </authorList>
    </citation>
    <scope>NUCLEOTIDE SEQUENCE [LARGE SCALE GENOMIC DNA]</scope>
    <source>
        <strain evidence="3 6">GG12-C01-09</strain>
        <strain evidence="4 5">NG05B_CO5_07</strain>
    </source>
</reference>
<dbReference type="GO" id="GO:0006310">
    <property type="term" value="P:DNA recombination"/>
    <property type="evidence" value="ECO:0007669"/>
    <property type="project" value="UniProtKB-KW"/>
</dbReference>
<dbReference type="CDD" id="cd00397">
    <property type="entry name" value="DNA_BRE_C"/>
    <property type="match status" value="1"/>
</dbReference>
<dbReference type="AlphaFoldDB" id="A0A0U3H9Y3"/>
<evidence type="ECO:0000313" key="6">
    <source>
        <dbReference type="Proteomes" id="UP000065473"/>
    </source>
</evidence>
<proteinExistence type="predicted"/>
<dbReference type="OMA" id="QKVPGTI"/>
<organism evidence="4 5">
    <name type="scientific">Sulfolobus acidocaldarius</name>
    <dbReference type="NCBI Taxonomy" id="2285"/>
    <lineage>
        <taxon>Archaea</taxon>
        <taxon>Thermoproteota</taxon>
        <taxon>Thermoprotei</taxon>
        <taxon>Sulfolobales</taxon>
        <taxon>Sulfolobaceae</taxon>
        <taxon>Sulfolobus</taxon>
    </lineage>
</organism>
<dbReference type="Proteomes" id="UP000065473">
    <property type="component" value="Chromosome"/>
</dbReference>
<gene>
    <name evidence="3" type="ORF">ATY89_03215</name>
    <name evidence="4" type="ORF">ATZ20_06240</name>
</gene>
<dbReference type="InterPro" id="IPR002104">
    <property type="entry name" value="Integrase_catalytic"/>
</dbReference>
<evidence type="ECO:0000313" key="4">
    <source>
        <dbReference type="EMBL" id="ALU31775.1"/>
    </source>
</evidence>
<dbReference type="OrthoDB" id="42022at2157"/>
<dbReference type="Gene3D" id="1.10.443.10">
    <property type="entry name" value="Intergrase catalytic core"/>
    <property type="match status" value="1"/>
</dbReference>
<dbReference type="PROSITE" id="PS51898">
    <property type="entry name" value="TYR_RECOMBINASE"/>
    <property type="match status" value="1"/>
</dbReference>
<evidence type="ECO:0000259" key="2">
    <source>
        <dbReference type="PROSITE" id="PS51898"/>
    </source>
</evidence>
<dbReference type="Proteomes" id="UP000060043">
    <property type="component" value="Chromosome"/>
</dbReference>
<protein>
    <submittedName>
        <fullName evidence="4">Integrase</fullName>
    </submittedName>
</protein>
<dbReference type="InterPro" id="IPR013762">
    <property type="entry name" value="Integrase-like_cat_sf"/>
</dbReference>
<dbReference type="GO" id="GO:0003677">
    <property type="term" value="F:DNA binding"/>
    <property type="evidence" value="ECO:0007669"/>
    <property type="project" value="InterPro"/>
</dbReference>
<feature type="domain" description="Tyr recombinase" evidence="2">
    <location>
        <begin position="221"/>
        <end position="418"/>
    </location>
</feature>
<keyword evidence="1" id="KW-0233">DNA recombination</keyword>
<dbReference type="SUPFAM" id="SSF56349">
    <property type="entry name" value="DNA breaking-rejoining enzymes"/>
    <property type="match status" value="1"/>
</dbReference>
<name>A0A0U3H9Y3_9CREN</name>